<evidence type="ECO:0000313" key="2">
    <source>
        <dbReference type="EMBL" id="OIJ18004.1"/>
    </source>
</evidence>
<dbReference type="OrthoDB" id="9757546at2"/>
<reference evidence="3 4" key="3">
    <citation type="journal article" date="2019" name="Int. J. Syst. Evol. Microbiol.">
        <title>Anaerobacillus isosaccharinicus sp. nov., an alkaliphilic bacterium which degrades isosaccharinic acid.</title>
        <authorList>
            <person name="Bassil N.M."/>
            <person name="Lloyd J.R."/>
        </authorList>
    </citation>
    <scope>NUCLEOTIDE SEQUENCE [LARGE SCALE GENOMIC DNA]</scope>
    <source>
        <strain evidence="3 4">NB2006</strain>
    </source>
</reference>
<dbReference type="InterPro" id="IPR008972">
    <property type="entry name" value="Cupredoxin"/>
</dbReference>
<protein>
    <submittedName>
        <fullName evidence="2">Copper oxidase</fullName>
    </submittedName>
</protein>
<keyword evidence="4" id="KW-1185">Reference proteome</keyword>
<dbReference type="PROSITE" id="PS00080">
    <property type="entry name" value="MULTICOPPER_OXIDASE2"/>
    <property type="match status" value="1"/>
</dbReference>
<dbReference type="SUPFAM" id="SSF49503">
    <property type="entry name" value="Cupredoxins"/>
    <property type="match status" value="6"/>
</dbReference>
<dbReference type="GO" id="GO:0005507">
    <property type="term" value="F:copper ion binding"/>
    <property type="evidence" value="ECO:0007669"/>
    <property type="project" value="InterPro"/>
</dbReference>
<accession>A0A1S2M0B7</accession>
<sequence length="1222" mass="137738">MKRSYHVVAISIRIVLNNFGDYNRDGMIYVLKENEQKVKELVRKQPFTPVELVQPLCIRANVGEDVEVLFENQIHYATGMHFQEVDYDVLKSDGANVGFNPDTLASPGEKILYKFRINHEGVCMFSDLGNPDCSDDGTNINGLFGCLFAEKRGSWWTDPITGGPLNSGVYADIHHPFLPSFREYAWIFHDEMPTKDVTGNRPLDPMTNQERESTHAVNYRYDPMENRARLLKEGVVCPDCDGEEVHHDSWVFGDPATPILRGYRGDPVKIRLVNAGVKETHVLHYHVHQWSKDPKNADSEILDAQSVGPQSWYTLQPHYGLGSLQGAIGDAIIHCHLYPHFGVGMWGLNRIFDTLQDGGQCYPNGVPIAPLQPLPNRPCPPKPTKERPGFPNFIPGKVGCKAPRPPLGIIGGREMTVLEENAAVPTARPGAVFVDPCSVVENPLVQEFNVSLIQLPIVYNCQGWNDPIGRIYVLDEDVDEVLQGRKEPEPLVLHMSANTCVRVNFTNRLPEVVGGNAFQLVSRTYEGAMHVHFVKFDVLVSDGANVGWNYDSSVLSGETIRYEYYADVELKAWFFHDHLFPGFHQQHGVFGAGVVHPRFTNILNSKTGKEVDHGTQVTAVHQFVPDYRDIVLMVQDFALLFDKDGCPLQPPDFPGSQDDPGVFGVNYKNEPLQFRLGKDCDPAYSFSSFVKGDPVTPIFLCYEGDPIRVRLLQGAQEESHSFNIHGLRWKSEHPDTETKFKAQQHIGISESYTLEMEVPRSGDYLWTFETEEDLWNGLWGLIRAFDQEVDFLIPLPDRKRPPKRTKPLPICTGNPPAPAEVVASTGPADAPVKRFSVVAFHTPIVYSKWGERDPFGIVFALEEEMDAILCGRKQPEPLILRANQGDVVEVKLTSKLEFDRFPFPDGIWPYPPVKEQAFYPPSLRISLHSQLLDYDVKTSAGETVGFNPDQTVGPGETVTYKWYVDIAVGACGLWDMADIRNHRSLGTYGAFIAEGRGTEYIDPYTGKSIITGANVILRNPFLPDIREFVLVMYDGARLVDKKGRVIIDPVDGILGGVDPEEDDLVDTYDNGSRGFNYRTERLINRLRKHPVLRDLFSSRVHGDPSTPLFEAYPGDPITIRLVNPSERRRSHTFHLHGHYWNTDDKDITSEIKSVEGEIVTGHATDLNLHYGAGSFYALPGDYMYRSGNIRWDIEQGMWGIIRVHKERQKHLLPLKNKKQRHL</sequence>
<organism evidence="2 4">
    <name type="scientific">Anaerobacillus isosaccharinicus</name>
    <dbReference type="NCBI Taxonomy" id="1532552"/>
    <lineage>
        <taxon>Bacteria</taxon>
        <taxon>Bacillati</taxon>
        <taxon>Bacillota</taxon>
        <taxon>Bacilli</taxon>
        <taxon>Bacillales</taxon>
        <taxon>Bacillaceae</taxon>
        <taxon>Anaerobacillus</taxon>
    </lineage>
</organism>
<proteinExistence type="predicted"/>
<gene>
    <name evidence="3" type="ORF">AWH56_021260</name>
    <name evidence="2" type="ORF">AWH56_10630</name>
</gene>
<keyword evidence="1" id="KW-0479">Metal-binding</keyword>
<dbReference type="InterPro" id="IPR002355">
    <property type="entry name" value="Cu_oxidase_Cu_BS"/>
</dbReference>
<evidence type="ECO:0000313" key="3">
    <source>
        <dbReference type="EMBL" id="QOY35203.1"/>
    </source>
</evidence>
<name>A0A1S2M0B7_9BACI</name>
<dbReference type="Gene3D" id="2.60.40.420">
    <property type="entry name" value="Cupredoxins - blue copper proteins"/>
    <property type="match status" value="5"/>
</dbReference>
<dbReference type="KEGG" id="aia:AWH56_021260"/>
<dbReference type="AlphaFoldDB" id="A0A1S2M0B7"/>
<dbReference type="EMBL" id="LQXD01000095">
    <property type="protein sequence ID" value="OIJ18004.1"/>
    <property type="molecule type" value="Genomic_DNA"/>
</dbReference>
<reference evidence="3" key="4">
    <citation type="submission" date="2020-10" db="EMBL/GenBank/DDBJ databases">
        <authorList>
            <person name="Bassil N.M."/>
            <person name="Lloyd J.R."/>
        </authorList>
    </citation>
    <scope>NUCLEOTIDE SEQUENCE</scope>
    <source>
        <strain evidence="3">NB2006</strain>
    </source>
</reference>
<evidence type="ECO:0000313" key="4">
    <source>
        <dbReference type="Proteomes" id="UP000180175"/>
    </source>
</evidence>
<reference evidence="3 4" key="2">
    <citation type="journal article" date="2017" name="Genome Announc.">
        <title>Draft Genome Sequences of Four Alkaliphilic Bacteria Belonging to the Anaerobacillus Genus.</title>
        <authorList>
            <person name="Bassil N.M."/>
            <person name="Lloyd J.R."/>
        </authorList>
    </citation>
    <scope>NUCLEOTIDE SEQUENCE [LARGE SCALE GENOMIC DNA]</scope>
    <source>
        <strain evidence="3 4">NB2006</strain>
    </source>
</reference>
<dbReference type="RefSeq" id="WP_071317125.1">
    <property type="nucleotide sequence ID" value="NZ_CP063356.2"/>
</dbReference>
<dbReference type="Proteomes" id="UP000180175">
    <property type="component" value="Chromosome"/>
</dbReference>
<reference evidence="2 4" key="1">
    <citation type="submission" date="2016-10" db="EMBL/GenBank/DDBJ databases">
        <title>Draft genome sequences of four alkaliphilic bacteria belonging to the Anaerobacillus genus.</title>
        <authorList>
            <person name="Bassil N.M."/>
            <person name="Lloyd J.R."/>
        </authorList>
    </citation>
    <scope>NUCLEOTIDE SEQUENCE [LARGE SCALE GENOMIC DNA]</scope>
    <source>
        <strain evidence="2 4">NB2006</strain>
    </source>
</reference>
<dbReference type="EMBL" id="CP063356">
    <property type="protein sequence ID" value="QOY35203.1"/>
    <property type="molecule type" value="Genomic_DNA"/>
</dbReference>
<evidence type="ECO:0000256" key="1">
    <source>
        <dbReference type="ARBA" id="ARBA00022723"/>
    </source>
</evidence>